<accession>A0A2T7URF0</accession>
<gene>
    <name evidence="1" type="ORF">DDE23_13375</name>
</gene>
<proteinExistence type="predicted"/>
<dbReference type="Proteomes" id="UP000244810">
    <property type="component" value="Unassembled WGS sequence"/>
</dbReference>
<evidence type="ECO:0000313" key="1">
    <source>
        <dbReference type="EMBL" id="PVE47226.1"/>
    </source>
</evidence>
<dbReference type="AlphaFoldDB" id="A0A2T7URF0"/>
<evidence type="ECO:0000313" key="2">
    <source>
        <dbReference type="Proteomes" id="UP000244810"/>
    </source>
</evidence>
<sequence length="77" mass="8344">MTPKGREDGKQGCGGKFRMVSTGCWALGKMGRIGRMFRACARARVLSGDERGGQVFHAKAGFILPILPILPVVEVRL</sequence>
<organism evidence="1 2">
    <name type="scientific">Pararhodobacter aggregans</name>
    <dbReference type="NCBI Taxonomy" id="404875"/>
    <lineage>
        <taxon>Bacteria</taxon>
        <taxon>Pseudomonadati</taxon>
        <taxon>Pseudomonadota</taxon>
        <taxon>Alphaproteobacteria</taxon>
        <taxon>Rhodobacterales</taxon>
        <taxon>Paracoccaceae</taxon>
        <taxon>Pararhodobacter</taxon>
    </lineage>
</organism>
<comment type="caution">
    <text evidence="1">The sequence shown here is derived from an EMBL/GenBank/DDBJ whole genome shotgun (WGS) entry which is preliminary data.</text>
</comment>
<dbReference type="EMBL" id="QDDR01000006">
    <property type="protein sequence ID" value="PVE47226.1"/>
    <property type="molecule type" value="Genomic_DNA"/>
</dbReference>
<keyword evidence="2" id="KW-1185">Reference proteome</keyword>
<name>A0A2T7URF0_9RHOB</name>
<reference evidence="1 2" key="1">
    <citation type="journal article" date="2011" name="Syst. Appl. Microbiol.">
        <title>Defluviimonas denitrificans gen. nov., sp. nov., and Pararhodobacter aggregans gen. nov., sp. nov., non-phototrophic Rhodobacteraceae from the biofilter of a marine aquaculture.</title>
        <authorList>
            <person name="Foesel B.U."/>
            <person name="Drake H.L."/>
            <person name="Schramm A."/>
        </authorList>
    </citation>
    <scope>NUCLEOTIDE SEQUENCE [LARGE SCALE GENOMIC DNA]</scope>
    <source>
        <strain evidence="1 2">D1-19</strain>
    </source>
</reference>
<protein>
    <submittedName>
        <fullName evidence="1">Uncharacterized protein</fullName>
    </submittedName>
</protein>